<protein>
    <submittedName>
        <fullName evidence="3">Uncharacterized protein</fullName>
    </submittedName>
</protein>
<feature type="compositionally biased region" description="Low complexity" evidence="2">
    <location>
        <begin position="169"/>
        <end position="185"/>
    </location>
</feature>
<sequence>QAAVDKDLYVKLSKAEERIESVIGTLARNSGENDVVSQAETLSELQSGLLSIKRDLRSRHSSASVSSATSRQPSLGHLPRAEQILANIPELATMPSVSRMRRSSTIVRPMDVQILQSPSNLIVDGMQNPGSASSRVTRDRLSFEQIVEMDGPDNLTDDNQSDKADSEHSSSLSSTRNLHSLNSSLGGHDGSLGANGFATMDTVLEDVDDDANGSGVSSELVSIHPRHHSQSFSGRPANKDRHCRSQISEVEEIVLSDGDENHLECVAETMQPSTDHRGEISRQSSTHSVVDSDANLPEHGHNRQILKGVPLATGMKEEISTPNSGSYDKVDRSSTLSSRAVSSTDVPAPNRATCSVAIQTDPCEDKMEQKNLVLQGRIDELQDEKRVAQQLILVLKQDATQRRATPPLVSEGAAERNILRHENERLQHDLEKLNIDLAVLQDQKQDSVQSTMKLESEMAQMKSDMNLMSGKLKQKHSGSEDADLKWKCKLASQELDSLHSRVRSLEQENSALQQSLSSAREYRTPLELHPSADLQQVLSELHELRQHQDDGSRRDETGALREQNDKLRQIVNDMKIELQSISRMQAATSSEIELLKEINQDQSSRIQVLTGTVGEGKLFSVDEETSLLRQQIEKLNKSLLECHDRVISAERELLQEKHSLREKTMKLEAEHERVKSELYRANHYIQSLQQEPCDRSFSQERSVFQAHISSLNQQIKVLDQRLIAATILNDQRLDEVHMIEAKFDTLREQNDQQQRMIQVLKTSQSRTDAGGSDQFQTHSQKAFENMRSENSELRKGLDAARADLETLASEKDKLMEISNMLKANVSKLNIDQPVTEIPLSLIDATGDLTQIYNSKIANVERTLRDLLRQNQVLRAQINNLSKMGRLELGLHRHPGASEYCTDPVCQLRLVHSYGTALVSRGSAEAQILNRLDQLDRDVQQSLKHGTAKPLIDDLQRTVVQEEPVDTVPQHQARAESRVRHRLKQELGSLAEVESKDQLLESARRSFRVARQSALYTQGHAVDIQPGHEALNAGFKAAAPSINSSRHPISRADRLARDHTKRSLLLKQRQAIRNYNDHD</sequence>
<feature type="coiled-coil region" evidence="1">
    <location>
        <begin position="856"/>
        <end position="883"/>
    </location>
</feature>
<feature type="compositionally biased region" description="Low complexity" evidence="2">
    <location>
        <begin position="333"/>
        <end position="344"/>
    </location>
</feature>
<evidence type="ECO:0000256" key="2">
    <source>
        <dbReference type="SAM" id="MobiDB-lite"/>
    </source>
</evidence>
<feature type="coiled-coil region" evidence="1">
    <location>
        <begin position="488"/>
        <end position="522"/>
    </location>
</feature>
<evidence type="ECO:0000256" key="1">
    <source>
        <dbReference type="SAM" id="Coils"/>
    </source>
</evidence>
<keyword evidence="1" id="KW-0175">Coiled coil</keyword>
<evidence type="ECO:0000313" key="3">
    <source>
        <dbReference type="EMBL" id="CRZ05085.1"/>
    </source>
</evidence>
<organism evidence="3">
    <name type="scientific">Spongospora subterranea</name>
    <dbReference type="NCBI Taxonomy" id="70186"/>
    <lineage>
        <taxon>Eukaryota</taxon>
        <taxon>Sar</taxon>
        <taxon>Rhizaria</taxon>
        <taxon>Endomyxa</taxon>
        <taxon>Phytomyxea</taxon>
        <taxon>Plasmodiophorida</taxon>
        <taxon>Plasmodiophoridae</taxon>
        <taxon>Spongospora</taxon>
    </lineage>
</organism>
<feature type="region of interest" description="Disordered" evidence="2">
    <location>
        <begin position="208"/>
        <end position="244"/>
    </location>
</feature>
<feature type="region of interest" description="Disordered" evidence="2">
    <location>
        <begin position="271"/>
        <end position="347"/>
    </location>
</feature>
<feature type="non-terminal residue" evidence="3">
    <location>
        <position position="1"/>
    </location>
</feature>
<feature type="coiled-coil region" evidence="1">
    <location>
        <begin position="650"/>
        <end position="677"/>
    </location>
</feature>
<dbReference type="EMBL" id="HACM01004643">
    <property type="protein sequence ID" value="CRZ05085.1"/>
    <property type="molecule type" value="Transcribed_RNA"/>
</dbReference>
<dbReference type="AlphaFoldDB" id="A0A0H5QT00"/>
<feature type="region of interest" description="Disordered" evidence="2">
    <location>
        <begin position="150"/>
        <end position="187"/>
    </location>
</feature>
<accession>A0A0H5QT00</accession>
<proteinExistence type="predicted"/>
<reference evidence="3" key="1">
    <citation type="submission" date="2015-04" db="EMBL/GenBank/DDBJ databases">
        <title>The genome sequence of the plant pathogenic Rhizarian Plasmodiophora brassicae reveals insights in its biotrophic life cycle and the origin of chitin synthesis.</title>
        <authorList>
            <person name="Schwelm A."/>
            <person name="Fogelqvist J."/>
            <person name="Knaust A."/>
            <person name="Julke S."/>
            <person name="Lilja T."/>
            <person name="Dhandapani V."/>
            <person name="Bonilla-Rosso G."/>
            <person name="Karlsson M."/>
            <person name="Shevchenko A."/>
            <person name="Choi S.R."/>
            <person name="Kim H.G."/>
            <person name="Park J.Y."/>
            <person name="Lim Y.P."/>
            <person name="Ludwig-Muller J."/>
            <person name="Dixelius C."/>
        </authorList>
    </citation>
    <scope>NUCLEOTIDE SEQUENCE</scope>
    <source>
        <tissue evidence="3">Potato root galls</tissue>
    </source>
</reference>
<name>A0A0H5QT00_9EUKA</name>
<feature type="coiled-coil region" evidence="1">
    <location>
        <begin position="783"/>
        <end position="817"/>
    </location>
</feature>
<feature type="coiled-coil region" evidence="1">
    <location>
        <begin position="364"/>
        <end position="443"/>
    </location>
</feature>